<dbReference type="PROSITE" id="PS00213">
    <property type="entry name" value="LIPOCALIN"/>
    <property type="match status" value="1"/>
</dbReference>
<feature type="domain" description="VDE lipocalin" evidence="2">
    <location>
        <begin position="81"/>
        <end position="325"/>
    </location>
</feature>
<evidence type="ECO:0000259" key="2">
    <source>
        <dbReference type="Pfam" id="PF07137"/>
    </source>
</evidence>
<proteinExistence type="predicted"/>
<dbReference type="SUPFAM" id="SSF50814">
    <property type="entry name" value="Lipocalins"/>
    <property type="match status" value="1"/>
</dbReference>
<dbReference type="PANTHER" id="PTHR33970:SF1">
    <property type="entry name" value="VIOLAXANTHIN DE-EPOXIDASE, CHLOROPLASTIC"/>
    <property type="match status" value="1"/>
</dbReference>
<dbReference type="InterPro" id="IPR012674">
    <property type="entry name" value="Calycin"/>
</dbReference>
<dbReference type="GO" id="GO:0010028">
    <property type="term" value="P:xanthophyll cycle"/>
    <property type="evidence" value="ECO:0007669"/>
    <property type="project" value="InterPro"/>
</dbReference>
<name>A0A830I3D4_9CHLO</name>
<dbReference type="InterPro" id="IPR044682">
    <property type="entry name" value="VDE"/>
</dbReference>
<evidence type="ECO:0000256" key="1">
    <source>
        <dbReference type="SAM" id="MobiDB-lite"/>
    </source>
</evidence>
<comment type="caution">
    <text evidence="3">The sequence shown here is derived from an EMBL/GenBank/DDBJ whole genome shotgun (WGS) entry which is preliminary data.</text>
</comment>
<protein>
    <submittedName>
        <fullName evidence="3">Violaxanthin de-epoxidase</fullName>
    </submittedName>
</protein>
<reference evidence="3" key="1">
    <citation type="submission" date="2020-10" db="EMBL/GenBank/DDBJ databases">
        <title>Unveiling of a novel bifunctional photoreceptor, Dualchrome1, isolated from a cosmopolitan green alga.</title>
        <authorList>
            <person name="Suzuki S."/>
            <person name="Kawachi M."/>
        </authorList>
    </citation>
    <scope>NUCLEOTIDE SEQUENCE</scope>
    <source>
        <strain evidence="3">NIES 2893</strain>
    </source>
</reference>
<keyword evidence="4" id="KW-1185">Reference proteome</keyword>
<dbReference type="Pfam" id="PF07137">
    <property type="entry name" value="VDE"/>
    <property type="match status" value="1"/>
</dbReference>
<dbReference type="OrthoDB" id="10258187at2759"/>
<dbReference type="AlphaFoldDB" id="A0A830I3D4"/>
<dbReference type="Proteomes" id="UP000660262">
    <property type="component" value="Unassembled WGS sequence"/>
</dbReference>
<dbReference type="Gene3D" id="2.40.128.20">
    <property type="match status" value="1"/>
</dbReference>
<evidence type="ECO:0000313" key="3">
    <source>
        <dbReference type="EMBL" id="GHP12510.1"/>
    </source>
</evidence>
<feature type="region of interest" description="Disordered" evidence="1">
    <location>
        <begin position="1"/>
        <end position="32"/>
    </location>
</feature>
<evidence type="ECO:0000313" key="4">
    <source>
        <dbReference type="Proteomes" id="UP000660262"/>
    </source>
</evidence>
<sequence length="464" mass="50720">MATGVTSTRNSTGRAPPQPPPQSESESGSDSSNILSKLINHHKSKTSALALSAAVAISASTIVTTAAALPAYAKTDVAAVGTCLLGKCQKELARCVADEKCIESLVCLNTCSGRPDESDCQIKCGDLYNDAAVGAFNTCAVTEQKCVPQKQDDSTFPALDKARTVPNLATSNLEGRWYIVAGLNPLFDTFDCQVHYFSAPKEGELYGKINWRVRRPNGDFYERSDIQTFVADPQAPAVLYNHDNEFLHYEDDWYIVDSNDDYFVVYYRGQNDAWVGYGGAVVYAREPSLRPEWVPRLREVVKTKMSNIDGATRSIRWEDFKITDNTCAPRPTIPRIVAPSDLDTLGADVVALEKDFVGDVVAIEREVGRDVVAIEREIVKDVRSVEDGLVSFGSRFTLLNNKSVVGADSASPQQKQQDVPASVRRSLNKVEARYESSIEGAEGGGFSWNDSVGPVVNFFKSIVS</sequence>
<feature type="compositionally biased region" description="Polar residues" evidence="1">
    <location>
        <begin position="1"/>
        <end position="13"/>
    </location>
</feature>
<dbReference type="GO" id="GO:0046422">
    <property type="term" value="F:violaxanthin de-epoxidase activity"/>
    <property type="evidence" value="ECO:0007669"/>
    <property type="project" value="InterPro"/>
</dbReference>
<accession>A0A830I3D4</accession>
<dbReference type="EMBL" id="BNJQ01000042">
    <property type="protein sequence ID" value="GHP12510.1"/>
    <property type="molecule type" value="Genomic_DNA"/>
</dbReference>
<dbReference type="InterPro" id="IPR022272">
    <property type="entry name" value="Lipocalin_CS"/>
</dbReference>
<feature type="compositionally biased region" description="Low complexity" evidence="1">
    <location>
        <begin position="23"/>
        <end position="32"/>
    </location>
</feature>
<dbReference type="PANTHER" id="PTHR33970">
    <property type="entry name" value="VIOLAXANTHIN DE-EPOXIDASE, CHLOROPLASTIC-RELATED"/>
    <property type="match status" value="1"/>
</dbReference>
<organism evidence="3 4">
    <name type="scientific">Pycnococcus provasolii</name>
    <dbReference type="NCBI Taxonomy" id="41880"/>
    <lineage>
        <taxon>Eukaryota</taxon>
        <taxon>Viridiplantae</taxon>
        <taxon>Chlorophyta</taxon>
        <taxon>Pseudoscourfieldiophyceae</taxon>
        <taxon>Pseudoscourfieldiales</taxon>
        <taxon>Pycnococcaceae</taxon>
        <taxon>Pycnococcus</taxon>
    </lineage>
</organism>
<dbReference type="InterPro" id="IPR010788">
    <property type="entry name" value="VDE_dom"/>
</dbReference>
<gene>
    <name evidence="3" type="ORF">PPROV_001123800</name>
</gene>